<proteinExistence type="predicted"/>
<dbReference type="PANTHER" id="PTHR36057">
    <property type="match status" value="1"/>
</dbReference>
<dbReference type="EMBL" id="FOJU01000001">
    <property type="protein sequence ID" value="SFA79488.1"/>
    <property type="molecule type" value="Genomic_DNA"/>
</dbReference>
<gene>
    <name evidence="1" type="ORF">SAMN05421688_0951</name>
</gene>
<dbReference type="Pfam" id="PF06764">
    <property type="entry name" value="DUF1223"/>
    <property type="match status" value="1"/>
</dbReference>
<accession>A0A1I0VTG9</accession>
<sequence length="235" mass="26243">MGLWTMAARALALVVGLFPAVAFGDERPVLVELFTSQGCSSCPQADVLMKELAEREDVIALSFHVDYWDYLGWKDSFADPAFTARQKGYAQAMRERMVYTPQMIIAGAEHVVGTKPMKIANAIDRHNRHEAPIRLRAERSDGALQVWLRAVQPLKRPVRVELMRYLPRATVEIRNGENAGKTVEYVNVVREMRRLGEWSGEGEFHARVPLTGDLPAVVIVQGAGFGEVLTAAQLR</sequence>
<evidence type="ECO:0000313" key="1">
    <source>
        <dbReference type="EMBL" id="SFA79488.1"/>
    </source>
</evidence>
<dbReference type="Proteomes" id="UP000198796">
    <property type="component" value="Unassembled WGS sequence"/>
</dbReference>
<dbReference type="AlphaFoldDB" id="A0A1I0VTG9"/>
<evidence type="ECO:0008006" key="3">
    <source>
        <dbReference type="Google" id="ProtNLM"/>
    </source>
</evidence>
<name>A0A1I0VTG9_9RHOB</name>
<organism evidence="1 2">
    <name type="scientific">Poseidonocella pacifica</name>
    <dbReference type="NCBI Taxonomy" id="871651"/>
    <lineage>
        <taxon>Bacteria</taxon>
        <taxon>Pseudomonadati</taxon>
        <taxon>Pseudomonadota</taxon>
        <taxon>Alphaproteobacteria</taxon>
        <taxon>Rhodobacterales</taxon>
        <taxon>Roseobacteraceae</taxon>
        <taxon>Poseidonocella</taxon>
    </lineage>
</organism>
<dbReference type="PANTHER" id="PTHR36057:SF1">
    <property type="entry name" value="LIPOPROTEIN LIPID ATTACHMENT SITE-LIKE PROTEIN, PUTATIVE (DUF1223)-RELATED"/>
    <property type="match status" value="1"/>
</dbReference>
<dbReference type="STRING" id="871651.SAMN05421688_0951"/>
<dbReference type="InterPro" id="IPR010634">
    <property type="entry name" value="DUF1223"/>
</dbReference>
<keyword evidence="2" id="KW-1185">Reference proteome</keyword>
<dbReference type="OrthoDB" id="9808254at2"/>
<dbReference type="InterPro" id="IPR036249">
    <property type="entry name" value="Thioredoxin-like_sf"/>
</dbReference>
<dbReference type="RefSeq" id="WP_092061031.1">
    <property type="nucleotide sequence ID" value="NZ_FOJU01000001.1"/>
</dbReference>
<dbReference type="SUPFAM" id="SSF52833">
    <property type="entry name" value="Thioredoxin-like"/>
    <property type="match status" value="1"/>
</dbReference>
<protein>
    <recommendedName>
        <fullName evidence="3">DUF1223 domain-containing protein</fullName>
    </recommendedName>
</protein>
<reference evidence="1 2" key="1">
    <citation type="submission" date="2016-10" db="EMBL/GenBank/DDBJ databases">
        <authorList>
            <person name="de Groot N.N."/>
        </authorList>
    </citation>
    <scope>NUCLEOTIDE SEQUENCE [LARGE SCALE GENOMIC DNA]</scope>
    <source>
        <strain evidence="1 2">DSM 29316</strain>
    </source>
</reference>
<evidence type="ECO:0000313" key="2">
    <source>
        <dbReference type="Proteomes" id="UP000198796"/>
    </source>
</evidence>